<dbReference type="GO" id="GO:0004672">
    <property type="term" value="F:protein kinase activity"/>
    <property type="evidence" value="ECO:0007669"/>
    <property type="project" value="InterPro"/>
</dbReference>
<dbReference type="SUPFAM" id="SSF57783">
    <property type="entry name" value="Zinc beta-ribbon"/>
    <property type="match status" value="1"/>
</dbReference>
<dbReference type="GO" id="GO:0006265">
    <property type="term" value="P:DNA topological change"/>
    <property type="evidence" value="ECO:0007669"/>
    <property type="project" value="InterPro"/>
</dbReference>
<evidence type="ECO:0000256" key="1">
    <source>
        <dbReference type="SAM" id="MobiDB-lite"/>
    </source>
</evidence>
<dbReference type="Gene3D" id="1.10.510.10">
    <property type="entry name" value="Transferase(Phosphotransferase) domain 1"/>
    <property type="match status" value="1"/>
</dbReference>
<organism evidence="3 4">
    <name type="scientific">Sphingomonas pseudosanguinis</name>
    <dbReference type="NCBI Taxonomy" id="413712"/>
    <lineage>
        <taxon>Bacteria</taxon>
        <taxon>Pseudomonadati</taxon>
        <taxon>Pseudomonadota</taxon>
        <taxon>Alphaproteobacteria</taxon>
        <taxon>Sphingomonadales</taxon>
        <taxon>Sphingomonadaceae</taxon>
        <taxon>Sphingomonas</taxon>
    </lineage>
</organism>
<feature type="region of interest" description="Disordered" evidence="1">
    <location>
        <begin position="596"/>
        <end position="615"/>
    </location>
</feature>
<dbReference type="AlphaFoldDB" id="A0A7W6A9D5"/>
<dbReference type="PROSITE" id="PS50011">
    <property type="entry name" value="PROTEIN_KINASE_DOM"/>
    <property type="match status" value="1"/>
</dbReference>
<comment type="caution">
    <text evidence="3">The sequence shown here is derived from an EMBL/GenBank/DDBJ whole genome shotgun (WGS) entry which is preliminary data.</text>
</comment>
<keyword evidence="3" id="KW-0238">DNA-binding</keyword>
<keyword evidence="3" id="KW-0808">Transferase</keyword>
<dbReference type="InterPro" id="IPR011009">
    <property type="entry name" value="Kinase-like_dom_sf"/>
</dbReference>
<reference evidence="3 4" key="1">
    <citation type="submission" date="2020-08" db="EMBL/GenBank/DDBJ databases">
        <title>Genomic Encyclopedia of Type Strains, Phase IV (KMG-IV): sequencing the most valuable type-strain genomes for metagenomic binning, comparative biology and taxonomic classification.</title>
        <authorList>
            <person name="Goeker M."/>
        </authorList>
    </citation>
    <scope>NUCLEOTIDE SEQUENCE [LARGE SCALE GENOMIC DNA]</scope>
    <source>
        <strain evidence="3 4">DSM 19512</strain>
    </source>
</reference>
<keyword evidence="4" id="KW-1185">Reference proteome</keyword>
<dbReference type="GO" id="GO:0005524">
    <property type="term" value="F:ATP binding"/>
    <property type="evidence" value="ECO:0007669"/>
    <property type="project" value="InterPro"/>
</dbReference>
<evidence type="ECO:0000313" key="3">
    <source>
        <dbReference type="EMBL" id="MBB3877765.1"/>
    </source>
</evidence>
<dbReference type="EMBL" id="JACIDH010000001">
    <property type="protein sequence ID" value="MBB3877765.1"/>
    <property type="molecule type" value="Genomic_DNA"/>
</dbReference>
<dbReference type="GO" id="GO:0003916">
    <property type="term" value="F:DNA topoisomerase activity"/>
    <property type="evidence" value="ECO:0007669"/>
    <property type="project" value="InterPro"/>
</dbReference>
<dbReference type="SUPFAM" id="SSF56112">
    <property type="entry name" value="Protein kinase-like (PK-like)"/>
    <property type="match status" value="1"/>
</dbReference>
<dbReference type="Gene3D" id="3.30.65.10">
    <property type="entry name" value="Bacterial Topoisomerase I, domain 1"/>
    <property type="match status" value="1"/>
</dbReference>
<dbReference type="RefSeq" id="WP_183949901.1">
    <property type="nucleotide sequence ID" value="NZ_JACIDH010000001.1"/>
</dbReference>
<dbReference type="InterPro" id="IPR013498">
    <property type="entry name" value="Topo_IA_Znf"/>
</dbReference>
<dbReference type="Pfam" id="PF01396">
    <property type="entry name" value="Zn_ribbon_Top1"/>
    <property type="match status" value="1"/>
</dbReference>
<dbReference type="GO" id="GO:0003677">
    <property type="term" value="F:DNA binding"/>
    <property type="evidence" value="ECO:0007669"/>
    <property type="project" value="UniProtKB-KW"/>
</dbReference>
<protein>
    <submittedName>
        <fullName evidence="3">DNA-binding helix-hairpin-helix protein with protein kinase domain</fullName>
    </submittedName>
</protein>
<proteinExistence type="predicted"/>
<sequence>MALADDPTRAVKLYHAPDTARDAKVRAMIAADLRKRCPAAAFPEFVVRADDGAFAGFVMPIVTDAKPVHELFSPRSRRSEFPLADWRFLVRTALNAARAFAGLHRAGVVIGDVNAAGVLVSDRAVVSLIDADSFQLGSQHPCRVGVPEYTPPELQGTSLDGVLRTEQHDAFALAVLIFQILFLGRHPHAGVPVRREIALNDAIANHMFAYTRIRPSRLAPPPNTLRLSDLPLGLATMFERAFAGFVVRPLASEWVHELETIESGISPCARIASHQRPDPDRDCPWCRIDACSGVASFGTDTRPSRTPQPYRHVDALEAAMRAATRADRNGGEAVLPPAGADPAGPTPAAAEAAETLRRHRAAGTTSTGFAAVEAEIRRTFEKARAKAQRALSVELDAWRARIGAWAVPRQASEVRIEAERLRQADSRHQTEIARIHRHLYDAAVESELSRMMIADTEAAPIGPRGIERLAAAGIRVVNDLTLETLSGVRGIGDRGTAALLLWRDMQAIAIARRTTVSPEDVDAASKAMTEEWARRRIIAEERLHRLVRSLDQAVDALTGRAEVADHRLAKAMHDHAHALLDLSHLGLNVVANKRDRRPVAPVPKPAKLRKGTSCPSCGGPMTKRWARGGTSPNRFFLGCSDYPRCTGTRPLRRKSP</sequence>
<feature type="domain" description="Protein kinase" evidence="2">
    <location>
        <begin position="1"/>
        <end position="286"/>
    </location>
</feature>
<evidence type="ECO:0000259" key="2">
    <source>
        <dbReference type="PROSITE" id="PS50011"/>
    </source>
</evidence>
<name>A0A7W6A9D5_9SPHN</name>
<accession>A0A7W6A9D5</accession>
<evidence type="ECO:0000313" key="4">
    <source>
        <dbReference type="Proteomes" id="UP000538670"/>
    </source>
</evidence>
<gene>
    <name evidence="3" type="ORF">GGR48_000168</name>
</gene>
<dbReference type="Proteomes" id="UP000538670">
    <property type="component" value="Unassembled WGS sequence"/>
</dbReference>
<dbReference type="InterPro" id="IPR000719">
    <property type="entry name" value="Prot_kinase_dom"/>
</dbReference>
<dbReference type="GO" id="GO:0005694">
    <property type="term" value="C:chromosome"/>
    <property type="evidence" value="ECO:0007669"/>
    <property type="project" value="InterPro"/>
</dbReference>
<keyword evidence="3" id="KW-0418">Kinase</keyword>